<evidence type="ECO:0000259" key="11">
    <source>
        <dbReference type="SMART" id="SM00831"/>
    </source>
</evidence>
<dbReference type="GO" id="GO:0015662">
    <property type="term" value="F:P-type ion transporter activity"/>
    <property type="evidence" value="ECO:0007669"/>
    <property type="project" value="UniProtKB-ARBA"/>
</dbReference>
<dbReference type="PANTHER" id="PTHR42861">
    <property type="entry name" value="CALCIUM-TRANSPORTING ATPASE"/>
    <property type="match status" value="1"/>
</dbReference>
<evidence type="ECO:0000256" key="10">
    <source>
        <dbReference type="SAM" id="Phobius"/>
    </source>
</evidence>
<evidence type="ECO:0000313" key="13">
    <source>
        <dbReference type="Proteomes" id="UP000254487"/>
    </source>
</evidence>
<keyword evidence="5" id="KW-0547">Nucleotide-binding</keyword>
<keyword evidence="8 10" id="KW-1133">Transmembrane helix</keyword>
<dbReference type="Proteomes" id="UP000254487">
    <property type="component" value="Unassembled WGS sequence"/>
</dbReference>
<dbReference type="GO" id="GO:0016887">
    <property type="term" value="F:ATP hydrolysis activity"/>
    <property type="evidence" value="ECO:0007669"/>
    <property type="project" value="InterPro"/>
</dbReference>
<evidence type="ECO:0000256" key="9">
    <source>
        <dbReference type="ARBA" id="ARBA00023136"/>
    </source>
</evidence>
<keyword evidence="9 10" id="KW-0472">Membrane</keyword>
<dbReference type="InterPro" id="IPR023298">
    <property type="entry name" value="ATPase_P-typ_TM_dom_sf"/>
</dbReference>
<dbReference type="InterPro" id="IPR008250">
    <property type="entry name" value="ATPase_P-typ_transduc_dom_A_sf"/>
</dbReference>
<dbReference type="GO" id="GO:0019829">
    <property type="term" value="F:ATPase-coupled monoatomic cation transmembrane transporter activity"/>
    <property type="evidence" value="ECO:0007669"/>
    <property type="project" value="UniProtKB-ARBA"/>
</dbReference>
<keyword evidence="12" id="KW-0378">Hydrolase</keyword>
<evidence type="ECO:0000256" key="7">
    <source>
        <dbReference type="ARBA" id="ARBA00022967"/>
    </source>
</evidence>
<dbReference type="InterPro" id="IPR059000">
    <property type="entry name" value="ATPase_P-type_domA"/>
</dbReference>
<dbReference type="GO" id="GO:0005886">
    <property type="term" value="C:plasma membrane"/>
    <property type="evidence" value="ECO:0007669"/>
    <property type="project" value="UniProtKB-SubCell"/>
</dbReference>
<feature type="transmembrane region" description="Helical" evidence="10">
    <location>
        <begin position="69"/>
        <end position="91"/>
    </location>
</feature>
<dbReference type="FunFam" id="2.70.150.10:FF:000016">
    <property type="entry name" value="Calcium-transporting P-type ATPase putative"/>
    <property type="match status" value="1"/>
</dbReference>
<dbReference type="GO" id="GO:0046872">
    <property type="term" value="F:metal ion binding"/>
    <property type="evidence" value="ECO:0007669"/>
    <property type="project" value="UniProtKB-KW"/>
</dbReference>
<dbReference type="GO" id="GO:0005524">
    <property type="term" value="F:ATP binding"/>
    <property type="evidence" value="ECO:0007669"/>
    <property type="project" value="UniProtKB-KW"/>
</dbReference>
<reference evidence="12 13" key="1">
    <citation type="submission" date="2018-06" db="EMBL/GenBank/DDBJ databases">
        <authorList>
            <consortium name="Pathogen Informatics"/>
            <person name="Doyle S."/>
        </authorList>
    </citation>
    <scope>NUCLEOTIDE SEQUENCE [LARGE SCALE GENOMIC DNA]</scope>
    <source>
        <strain evidence="12 13">NCTC10313</strain>
    </source>
</reference>
<dbReference type="SUPFAM" id="SSF81665">
    <property type="entry name" value="Calcium ATPase, transmembrane domain M"/>
    <property type="match status" value="1"/>
</dbReference>
<dbReference type="Gene3D" id="2.70.150.10">
    <property type="entry name" value="Calcium-transporting ATPase, cytoplasmic transduction domain A"/>
    <property type="match status" value="1"/>
</dbReference>
<comment type="subcellular location">
    <subcellularLocation>
        <location evidence="1">Cell membrane</location>
        <topology evidence="1">Multi-pass membrane protein</topology>
    </subcellularLocation>
</comment>
<dbReference type="Pfam" id="PF00122">
    <property type="entry name" value="E1-E2_ATPase"/>
    <property type="match status" value="1"/>
</dbReference>
<accession>A0A377Z5J6</accession>
<proteinExistence type="predicted"/>
<dbReference type="EC" id="3.6.3.-" evidence="12"/>
<evidence type="ECO:0000256" key="6">
    <source>
        <dbReference type="ARBA" id="ARBA00022840"/>
    </source>
</evidence>
<feature type="transmembrane region" description="Helical" evidence="10">
    <location>
        <begin position="97"/>
        <end position="113"/>
    </location>
</feature>
<evidence type="ECO:0000256" key="4">
    <source>
        <dbReference type="ARBA" id="ARBA00022723"/>
    </source>
</evidence>
<gene>
    <name evidence="12" type="primary">ctpF_1</name>
    <name evidence="12" type="ORF">NCTC10313_02044</name>
</gene>
<keyword evidence="2" id="KW-1003">Cell membrane</keyword>
<dbReference type="AlphaFoldDB" id="A0A377Z5J6"/>
<dbReference type="Pfam" id="PF00690">
    <property type="entry name" value="Cation_ATPase_N"/>
    <property type="match status" value="1"/>
</dbReference>
<dbReference type="InterPro" id="IPR001757">
    <property type="entry name" value="P_typ_ATPase"/>
</dbReference>
<dbReference type="InterPro" id="IPR004014">
    <property type="entry name" value="ATPase_P-typ_cation-transptr_N"/>
</dbReference>
<keyword evidence="6" id="KW-0067">ATP-binding</keyword>
<keyword evidence="3 10" id="KW-0812">Transmembrane</keyword>
<organism evidence="12 13">
    <name type="scientific">Klebsiella pneumoniae subsp. ozaenae</name>
    <dbReference type="NCBI Taxonomy" id="574"/>
    <lineage>
        <taxon>Bacteria</taxon>
        <taxon>Pseudomonadati</taxon>
        <taxon>Pseudomonadota</taxon>
        <taxon>Gammaproteobacteria</taxon>
        <taxon>Enterobacterales</taxon>
        <taxon>Enterobacteriaceae</taxon>
        <taxon>Klebsiella/Raoultella group</taxon>
        <taxon>Klebsiella</taxon>
        <taxon>Klebsiella pneumoniae complex</taxon>
    </lineage>
</organism>
<evidence type="ECO:0000256" key="5">
    <source>
        <dbReference type="ARBA" id="ARBA00022741"/>
    </source>
</evidence>
<keyword evidence="4" id="KW-0479">Metal-binding</keyword>
<evidence type="ECO:0000313" key="12">
    <source>
        <dbReference type="EMBL" id="STU61298.1"/>
    </source>
</evidence>
<feature type="domain" description="Cation-transporting P-type ATPase N-terminal" evidence="11">
    <location>
        <begin position="20"/>
        <end position="93"/>
    </location>
</feature>
<dbReference type="Gene3D" id="1.20.1110.10">
    <property type="entry name" value="Calcium-transporting ATPase, transmembrane domain"/>
    <property type="match status" value="1"/>
</dbReference>
<evidence type="ECO:0000256" key="8">
    <source>
        <dbReference type="ARBA" id="ARBA00022989"/>
    </source>
</evidence>
<name>A0A377Z5J6_KLEPO</name>
<keyword evidence="7" id="KW-1278">Translocase</keyword>
<dbReference type="EMBL" id="UGLW01000003">
    <property type="protein sequence ID" value="STU61298.1"/>
    <property type="molecule type" value="Genomic_DNA"/>
</dbReference>
<sequence>MTKMNNPKFTTPSGDTAPRQVWQQTVDAVLAQTKSQAAGLSSADAAERLNTCGPNALPEKKGKPGWLRFLAHFNDVLIYVLLAAAALTAIMGHWVDTLVILGVTVINALIGHIQESNAEKSLQGIRNMLSSDARVQRNGKHETIPTRDLVPGDIVILRAGDRVPADMRLIETHNLRVEEAILTGESTVVDKITDALEGDLPLGDRVNMVFSGTTVSAGGGIGVVTATGAETELGHINQMMAGIEKHRTPLLVQMDKLGKAIFVIILAMMVALFIFSLALRDIPMGELLLSLISLAVAAVPEGCRRSSRLFCRWACRRWRASGRLFVSCRPWKLSAP</sequence>
<protein>
    <submittedName>
        <fullName evidence="12">Cation-transporting P-type ATPase</fullName>
        <ecNumber evidence="12">3.6.3.-</ecNumber>
    </submittedName>
</protein>
<evidence type="ECO:0000256" key="3">
    <source>
        <dbReference type="ARBA" id="ARBA00022692"/>
    </source>
</evidence>
<dbReference type="GO" id="GO:0098662">
    <property type="term" value="P:inorganic cation transmembrane transport"/>
    <property type="evidence" value="ECO:0007669"/>
    <property type="project" value="UniProtKB-ARBA"/>
</dbReference>
<evidence type="ECO:0000256" key="1">
    <source>
        <dbReference type="ARBA" id="ARBA00004651"/>
    </source>
</evidence>
<dbReference type="GO" id="GO:0046873">
    <property type="term" value="F:metal ion transmembrane transporter activity"/>
    <property type="evidence" value="ECO:0007669"/>
    <property type="project" value="UniProtKB-ARBA"/>
</dbReference>
<dbReference type="SMART" id="SM00831">
    <property type="entry name" value="Cation_ATPase_N"/>
    <property type="match status" value="1"/>
</dbReference>
<dbReference type="NCBIfam" id="TIGR01494">
    <property type="entry name" value="ATPase_P-type"/>
    <property type="match status" value="1"/>
</dbReference>
<feature type="transmembrane region" description="Helical" evidence="10">
    <location>
        <begin position="260"/>
        <end position="279"/>
    </location>
</feature>
<evidence type="ECO:0000256" key="2">
    <source>
        <dbReference type="ARBA" id="ARBA00022475"/>
    </source>
</evidence>
<dbReference type="SUPFAM" id="SSF81653">
    <property type="entry name" value="Calcium ATPase, transduction domain A"/>
    <property type="match status" value="1"/>
</dbReference>